<sequence length="322" mass="36415">MSNILRDRLVVQEPKLIDAVRIRDGTRVVIKRVVLAEDNVEILQYLNTSKMREDSRNNVVPLLEVLPLPNDSGVETSSPSALIVMPMLFPLMSVTLPYRHVREVLEVVEQLIQGIQFLHEHNIAHRDACRRNFMMDPTNVIPSGFHHVANYWQPDGRIHIVHKDRCSVAPVKYYLIDFETAEFFTPGSSCVGYYGQVKYVPEMSGTIPYNPFKLDVFQLGDLVDRFVEEYEGLDFLSPLADSMRYTDPALRPTATESLSILRQIVTSLDQPSLNISTENESTILLFYQTYISSSSKSLGFVSSPLATNTLEYPTSKGIPKAS</sequence>
<dbReference type="Gene3D" id="1.10.510.10">
    <property type="entry name" value="Transferase(Phosphotransferase) domain 1"/>
    <property type="match status" value="1"/>
</dbReference>
<dbReference type="OrthoDB" id="5987198at2759"/>
<feature type="domain" description="Protein kinase" evidence="1">
    <location>
        <begin position="1"/>
        <end position="322"/>
    </location>
</feature>
<dbReference type="AlphaFoldDB" id="A0A8H7XW32"/>
<dbReference type="EMBL" id="JAFIQS010000006">
    <property type="protein sequence ID" value="KAG5168112.1"/>
    <property type="molecule type" value="Genomic_DNA"/>
</dbReference>
<reference evidence="2" key="1">
    <citation type="submission" date="2021-02" db="EMBL/GenBank/DDBJ databases">
        <title>Psilocybe cubensis genome.</title>
        <authorList>
            <person name="Mckernan K.J."/>
            <person name="Crawford S."/>
            <person name="Trippe A."/>
            <person name="Kane L.T."/>
            <person name="Mclaughlin S."/>
        </authorList>
    </citation>
    <scope>NUCLEOTIDE SEQUENCE [LARGE SCALE GENOMIC DNA]</scope>
    <source>
        <strain evidence="2">MGC-MH-2018</strain>
    </source>
</reference>
<accession>A0A8H7XW32</accession>
<gene>
    <name evidence="2" type="ORF">JR316_006705</name>
</gene>
<dbReference type="InterPro" id="IPR011009">
    <property type="entry name" value="Kinase-like_dom_sf"/>
</dbReference>
<dbReference type="InterPro" id="IPR000719">
    <property type="entry name" value="Prot_kinase_dom"/>
</dbReference>
<dbReference type="GO" id="GO:0005524">
    <property type="term" value="F:ATP binding"/>
    <property type="evidence" value="ECO:0007669"/>
    <property type="project" value="InterPro"/>
</dbReference>
<protein>
    <recommendedName>
        <fullName evidence="1">Protein kinase domain-containing protein</fullName>
    </recommendedName>
</protein>
<evidence type="ECO:0000259" key="1">
    <source>
        <dbReference type="PROSITE" id="PS50011"/>
    </source>
</evidence>
<organism evidence="2">
    <name type="scientific">Psilocybe cubensis</name>
    <name type="common">Psychedelic mushroom</name>
    <name type="synonym">Stropharia cubensis</name>
    <dbReference type="NCBI Taxonomy" id="181762"/>
    <lineage>
        <taxon>Eukaryota</taxon>
        <taxon>Fungi</taxon>
        <taxon>Dikarya</taxon>
        <taxon>Basidiomycota</taxon>
        <taxon>Agaricomycotina</taxon>
        <taxon>Agaricomycetes</taxon>
        <taxon>Agaricomycetidae</taxon>
        <taxon>Agaricales</taxon>
        <taxon>Agaricineae</taxon>
        <taxon>Strophariaceae</taxon>
        <taxon>Psilocybe</taxon>
    </lineage>
</organism>
<comment type="caution">
    <text evidence="2">The sequence shown here is derived from an EMBL/GenBank/DDBJ whole genome shotgun (WGS) entry which is preliminary data.</text>
</comment>
<dbReference type="SUPFAM" id="SSF56112">
    <property type="entry name" value="Protein kinase-like (PK-like)"/>
    <property type="match status" value="1"/>
</dbReference>
<proteinExistence type="predicted"/>
<evidence type="ECO:0000313" key="2">
    <source>
        <dbReference type="EMBL" id="KAG5168112.1"/>
    </source>
</evidence>
<name>A0A8H7XW32_PSICU</name>
<dbReference type="GO" id="GO:0004672">
    <property type="term" value="F:protein kinase activity"/>
    <property type="evidence" value="ECO:0007669"/>
    <property type="project" value="InterPro"/>
</dbReference>
<dbReference type="PROSITE" id="PS50011">
    <property type="entry name" value="PROTEIN_KINASE_DOM"/>
    <property type="match status" value="1"/>
</dbReference>